<evidence type="ECO:0000256" key="3">
    <source>
        <dbReference type="ARBA" id="ARBA00022475"/>
    </source>
</evidence>
<comment type="similarity">
    <text evidence="2 7">Belongs to the ExbD/TolR family.</text>
</comment>
<evidence type="ECO:0000256" key="6">
    <source>
        <dbReference type="ARBA" id="ARBA00023136"/>
    </source>
</evidence>
<sequence>MLRRRPRASTDTTVDLTPMIDMTFILLIFFMVSTTFVKDMKIDLNRPGAQSQSVASTKAIRIYIDRQGETYLEGEPIRSWVIQSRVRDQLSGMTQKSVLVVTDANVPSQKLIDVVDAARLAGAEDVGVATVAEAGEG</sequence>
<evidence type="ECO:0000313" key="9">
    <source>
        <dbReference type="EMBL" id="MCK7592529.1"/>
    </source>
</evidence>
<evidence type="ECO:0000256" key="1">
    <source>
        <dbReference type="ARBA" id="ARBA00004162"/>
    </source>
</evidence>
<dbReference type="Proteomes" id="UP001431449">
    <property type="component" value="Unassembled WGS sequence"/>
</dbReference>
<dbReference type="RefSeq" id="WP_248204722.1">
    <property type="nucleotide sequence ID" value="NZ_JALNMH010000001.1"/>
</dbReference>
<accession>A0ABT0GEE1</accession>
<keyword evidence="7" id="KW-0813">Transport</keyword>
<gene>
    <name evidence="9" type="ORF">M0G41_02470</name>
</gene>
<keyword evidence="7" id="KW-0653">Protein transport</keyword>
<proteinExistence type="inferred from homology"/>
<keyword evidence="10" id="KW-1185">Reference proteome</keyword>
<organism evidence="9 10">
    <name type="scientific">Pseudomarimonas salicorniae</name>
    <dbReference type="NCBI Taxonomy" id="2933270"/>
    <lineage>
        <taxon>Bacteria</taxon>
        <taxon>Pseudomonadati</taxon>
        <taxon>Pseudomonadota</taxon>
        <taxon>Gammaproteobacteria</taxon>
        <taxon>Lysobacterales</taxon>
        <taxon>Lysobacteraceae</taxon>
        <taxon>Pseudomarimonas</taxon>
    </lineage>
</organism>
<keyword evidence="6 8" id="KW-0472">Membrane</keyword>
<dbReference type="InterPro" id="IPR003400">
    <property type="entry name" value="ExbD"/>
</dbReference>
<keyword evidence="3" id="KW-1003">Cell membrane</keyword>
<comment type="subcellular location">
    <subcellularLocation>
        <location evidence="1">Cell membrane</location>
        <topology evidence="1">Single-pass membrane protein</topology>
    </subcellularLocation>
    <subcellularLocation>
        <location evidence="7">Cell membrane</location>
        <topology evidence="7">Single-pass type II membrane protein</topology>
    </subcellularLocation>
</comment>
<feature type="transmembrane region" description="Helical" evidence="8">
    <location>
        <begin position="20"/>
        <end position="37"/>
    </location>
</feature>
<reference evidence="9" key="1">
    <citation type="submission" date="2022-04" db="EMBL/GenBank/DDBJ databases">
        <title>Lysobacter sp. CAU 1642 isolated from sea sand.</title>
        <authorList>
            <person name="Kim W."/>
        </authorList>
    </citation>
    <scope>NUCLEOTIDE SEQUENCE</scope>
    <source>
        <strain evidence="9">CAU 1642</strain>
    </source>
</reference>
<protein>
    <submittedName>
        <fullName evidence="9">Biopolymer transporter ExbD</fullName>
    </submittedName>
</protein>
<dbReference type="PANTHER" id="PTHR30558">
    <property type="entry name" value="EXBD MEMBRANE COMPONENT OF PMF-DRIVEN MACROMOLECULE IMPORT SYSTEM"/>
    <property type="match status" value="1"/>
</dbReference>
<evidence type="ECO:0000256" key="4">
    <source>
        <dbReference type="ARBA" id="ARBA00022692"/>
    </source>
</evidence>
<dbReference type="PANTHER" id="PTHR30558:SF3">
    <property type="entry name" value="BIOPOLYMER TRANSPORT PROTEIN EXBD-RELATED"/>
    <property type="match status" value="1"/>
</dbReference>
<evidence type="ECO:0000256" key="7">
    <source>
        <dbReference type="RuleBase" id="RU003879"/>
    </source>
</evidence>
<keyword evidence="4 7" id="KW-0812">Transmembrane</keyword>
<evidence type="ECO:0000256" key="8">
    <source>
        <dbReference type="SAM" id="Phobius"/>
    </source>
</evidence>
<evidence type="ECO:0000256" key="5">
    <source>
        <dbReference type="ARBA" id="ARBA00022989"/>
    </source>
</evidence>
<dbReference type="Gene3D" id="3.30.420.270">
    <property type="match status" value="1"/>
</dbReference>
<comment type="caution">
    <text evidence="9">The sequence shown here is derived from an EMBL/GenBank/DDBJ whole genome shotgun (WGS) entry which is preliminary data.</text>
</comment>
<evidence type="ECO:0000256" key="2">
    <source>
        <dbReference type="ARBA" id="ARBA00005811"/>
    </source>
</evidence>
<dbReference type="Pfam" id="PF02472">
    <property type="entry name" value="ExbD"/>
    <property type="match status" value="1"/>
</dbReference>
<keyword evidence="5 8" id="KW-1133">Transmembrane helix</keyword>
<evidence type="ECO:0000313" key="10">
    <source>
        <dbReference type="Proteomes" id="UP001431449"/>
    </source>
</evidence>
<name>A0ABT0GEE1_9GAMM</name>
<dbReference type="EMBL" id="JALNMH010000001">
    <property type="protein sequence ID" value="MCK7592529.1"/>
    <property type="molecule type" value="Genomic_DNA"/>
</dbReference>